<evidence type="ECO:0000313" key="1">
    <source>
        <dbReference type="EMBL" id="GBM03416.1"/>
    </source>
</evidence>
<reference evidence="1 2" key="1">
    <citation type="journal article" date="2019" name="Sci. Rep.">
        <title>Orb-weaving spider Araneus ventricosus genome elucidates the spidroin gene catalogue.</title>
        <authorList>
            <person name="Kono N."/>
            <person name="Nakamura H."/>
            <person name="Ohtoshi R."/>
            <person name="Moran D.A.P."/>
            <person name="Shinohara A."/>
            <person name="Yoshida Y."/>
            <person name="Fujiwara M."/>
            <person name="Mori M."/>
            <person name="Tomita M."/>
            <person name="Arakawa K."/>
        </authorList>
    </citation>
    <scope>NUCLEOTIDE SEQUENCE [LARGE SCALE GENOMIC DNA]</scope>
</reference>
<comment type="caution">
    <text evidence="1">The sequence shown here is derived from an EMBL/GenBank/DDBJ whole genome shotgun (WGS) entry which is preliminary data.</text>
</comment>
<sequence length="94" mass="10899">MKDVIRRECVAKCRLRNCPPCQANPNREAKINVNIRSNTLGGKTTRGRRVHVREEKKGLIFFFPLEKSRQVRFSQLPVSEFLTLQLPEKSLESC</sequence>
<name>A0A4Y2CHP9_ARAVE</name>
<dbReference type="Proteomes" id="UP000499080">
    <property type="component" value="Unassembled WGS sequence"/>
</dbReference>
<gene>
    <name evidence="1" type="ORF">AVEN_265459_1</name>
</gene>
<dbReference type="AlphaFoldDB" id="A0A4Y2CHP9"/>
<dbReference type="EMBL" id="BGPR01000191">
    <property type="protein sequence ID" value="GBM03416.1"/>
    <property type="molecule type" value="Genomic_DNA"/>
</dbReference>
<accession>A0A4Y2CHP9</accession>
<protein>
    <submittedName>
        <fullName evidence="1">Uncharacterized protein</fullName>
    </submittedName>
</protein>
<proteinExistence type="predicted"/>
<keyword evidence="2" id="KW-1185">Reference proteome</keyword>
<evidence type="ECO:0000313" key="2">
    <source>
        <dbReference type="Proteomes" id="UP000499080"/>
    </source>
</evidence>
<organism evidence="1 2">
    <name type="scientific">Araneus ventricosus</name>
    <name type="common">Orbweaver spider</name>
    <name type="synonym">Epeira ventricosa</name>
    <dbReference type="NCBI Taxonomy" id="182803"/>
    <lineage>
        <taxon>Eukaryota</taxon>
        <taxon>Metazoa</taxon>
        <taxon>Ecdysozoa</taxon>
        <taxon>Arthropoda</taxon>
        <taxon>Chelicerata</taxon>
        <taxon>Arachnida</taxon>
        <taxon>Araneae</taxon>
        <taxon>Araneomorphae</taxon>
        <taxon>Entelegynae</taxon>
        <taxon>Araneoidea</taxon>
        <taxon>Araneidae</taxon>
        <taxon>Araneus</taxon>
    </lineage>
</organism>